<proteinExistence type="inferred from homology"/>
<organism evidence="9 10">
    <name type="scientific">Limnoglobus roseus</name>
    <dbReference type="NCBI Taxonomy" id="2598579"/>
    <lineage>
        <taxon>Bacteria</taxon>
        <taxon>Pseudomonadati</taxon>
        <taxon>Planctomycetota</taxon>
        <taxon>Planctomycetia</taxon>
        <taxon>Gemmatales</taxon>
        <taxon>Gemmataceae</taxon>
        <taxon>Limnoglobus</taxon>
    </lineage>
</organism>
<evidence type="ECO:0000256" key="6">
    <source>
        <dbReference type="ARBA" id="ARBA00023136"/>
    </source>
</evidence>
<dbReference type="GO" id="GO:0016758">
    <property type="term" value="F:hexosyltransferase activity"/>
    <property type="evidence" value="ECO:0007669"/>
    <property type="project" value="InterPro"/>
</dbReference>
<gene>
    <name evidence="9" type="ORF">PX52LOC_00615</name>
</gene>
<dbReference type="EMBL" id="CP042425">
    <property type="protein sequence ID" value="QEL13757.1"/>
    <property type="molecule type" value="Genomic_DNA"/>
</dbReference>
<dbReference type="Proteomes" id="UP000324974">
    <property type="component" value="Chromosome"/>
</dbReference>
<evidence type="ECO:0000256" key="4">
    <source>
        <dbReference type="ARBA" id="ARBA00022692"/>
    </source>
</evidence>
<feature type="transmembrane region" description="Helical" evidence="8">
    <location>
        <begin position="192"/>
        <end position="212"/>
    </location>
</feature>
<evidence type="ECO:0000313" key="10">
    <source>
        <dbReference type="Proteomes" id="UP000324974"/>
    </source>
</evidence>
<name>A0A5C1A6B4_9BACT</name>
<protein>
    <recommendedName>
        <fullName evidence="11">DUF2029 domain-containing protein</fullName>
    </recommendedName>
</protein>
<dbReference type="KEGG" id="lrs:PX52LOC_00615"/>
<dbReference type="RefSeq" id="WP_149108702.1">
    <property type="nucleotide sequence ID" value="NZ_CP042425.1"/>
</dbReference>
<dbReference type="InterPro" id="IPR018584">
    <property type="entry name" value="GT87"/>
</dbReference>
<dbReference type="GO" id="GO:0005886">
    <property type="term" value="C:plasma membrane"/>
    <property type="evidence" value="ECO:0007669"/>
    <property type="project" value="UniProtKB-SubCell"/>
</dbReference>
<feature type="transmembrane region" description="Helical" evidence="8">
    <location>
        <begin position="380"/>
        <end position="400"/>
    </location>
</feature>
<evidence type="ECO:0000256" key="1">
    <source>
        <dbReference type="ARBA" id="ARBA00004651"/>
    </source>
</evidence>
<keyword evidence="6 8" id="KW-0472">Membrane</keyword>
<evidence type="ECO:0000256" key="5">
    <source>
        <dbReference type="ARBA" id="ARBA00022989"/>
    </source>
</evidence>
<comment type="subcellular location">
    <subcellularLocation>
        <location evidence="1">Cell membrane</location>
        <topology evidence="1">Multi-pass membrane protein</topology>
    </subcellularLocation>
</comment>
<feature type="transmembrane region" description="Helical" evidence="8">
    <location>
        <begin position="354"/>
        <end position="374"/>
    </location>
</feature>
<feature type="transmembrane region" description="Helical" evidence="8">
    <location>
        <begin position="84"/>
        <end position="102"/>
    </location>
</feature>
<keyword evidence="5 8" id="KW-1133">Transmembrane helix</keyword>
<evidence type="ECO:0000313" key="9">
    <source>
        <dbReference type="EMBL" id="QEL13757.1"/>
    </source>
</evidence>
<evidence type="ECO:0008006" key="11">
    <source>
        <dbReference type="Google" id="ProtNLM"/>
    </source>
</evidence>
<dbReference type="Pfam" id="PF09594">
    <property type="entry name" value="GT87"/>
    <property type="match status" value="1"/>
</dbReference>
<sequence>MPTRYHRMAGLFLALAVLGWVSFRMTRRLAEEPYVDFRAFYDAATAVNTNADIYRAGAEMYIYPPMLAAWMSPLARLPILTAGWVWYALAVITTVVALRGWWRLVEKRFALPPGGFAPALGAAVACWIEQVRREAETGQCDWLLLGALVLAAVTLDRRPIVAGVLLGFAVNVKYVPIVFVVWLLIRRRWTAAIAAIGATVLWAVLPALVLGWDRNLDYLLRATAGLGKLLGIHVEGQPGLVYPLEYEYSVSVPSGAARVGKLLGVGRVLVVPIVGLVAAGCLLIARRLYRRHGFGLFVRRPTDPPGLDVLEWTGLLVAMLAFSPQTQNRHLFLLLPMVLLATGFLTHRVEMTRSLVALVIGVLGTALIGDAVAIKEQGAVNWGFFGGGGLAILAMFLILLDAGLRQLARSRGVNTAGLSPTITLPLSE</sequence>
<keyword evidence="4 8" id="KW-0812">Transmembrane</keyword>
<evidence type="ECO:0000256" key="7">
    <source>
        <dbReference type="ARBA" id="ARBA00024033"/>
    </source>
</evidence>
<keyword evidence="3" id="KW-0808">Transferase</keyword>
<accession>A0A5C1A6B4</accession>
<keyword evidence="10" id="KW-1185">Reference proteome</keyword>
<keyword evidence="2" id="KW-1003">Cell membrane</keyword>
<feature type="transmembrane region" description="Helical" evidence="8">
    <location>
        <begin position="161"/>
        <end position="185"/>
    </location>
</feature>
<dbReference type="AlphaFoldDB" id="A0A5C1A6B4"/>
<evidence type="ECO:0000256" key="3">
    <source>
        <dbReference type="ARBA" id="ARBA00022679"/>
    </source>
</evidence>
<dbReference type="OrthoDB" id="9774600at2"/>
<evidence type="ECO:0000256" key="2">
    <source>
        <dbReference type="ARBA" id="ARBA00022475"/>
    </source>
</evidence>
<evidence type="ECO:0000256" key="8">
    <source>
        <dbReference type="SAM" id="Phobius"/>
    </source>
</evidence>
<feature type="transmembrane region" description="Helical" evidence="8">
    <location>
        <begin position="108"/>
        <end position="128"/>
    </location>
</feature>
<comment type="similarity">
    <text evidence="7">Belongs to the glycosyltransferase 87 family.</text>
</comment>
<feature type="transmembrane region" description="Helical" evidence="8">
    <location>
        <begin position="264"/>
        <end position="285"/>
    </location>
</feature>
<reference evidence="10" key="1">
    <citation type="submission" date="2019-08" db="EMBL/GenBank/DDBJ databases">
        <title>Limnoglobus roseus gen. nov., sp. nov., a novel freshwater planctomycete with a giant genome from the family Gemmataceae.</title>
        <authorList>
            <person name="Kulichevskaya I.S."/>
            <person name="Naumoff D.G."/>
            <person name="Miroshnikov K."/>
            <person name="Ivanova A."/>
            <person name="Philippov D.A."/>
            <person name="Hakobyan A."/>
            <person name="Rijpstra I.C."/>
            <person name="Sinninghe Damste J.S."/>
            <person name="Liesack W."/>
            <person name="Dedysh S.N."/>
        </authorList>
    </citation>
    <scope>NUCLEOTIDE SEQUENCE [LARGE SCALE GENOMIC DNA]</scope>
    <source>
        <strain evidence="10">PX52</strain>
    </source>
</reference>